<proteinExistence type="predicted"/>
<sequence>MTLFAALVLALFTLVFLALLTNIAGQPQPAAITTPSTRTDTHELDSHVAQLPWLRTALRILISAPSSIWARVHVLAMRATLSIDFVLHYLWLSLQSFARPLQLAIPDTVPTFQPLKHALQVLKPVDYLTPTCASHRELEQTRRDLLGSQKELSDLQERHHIIYHDLSASRHAYATTARDLAHARAALCELGRTQRDFEVAAALLGKKTLELEAAQGDLSTTKAHLFSTEHTLSATKHDLASAREELSIAQEDLHSTKIDLASASADIARRRAAYRDLREIYGDVLTSYNASRAQCARIQRKYTALDYRQQALERYTEEVKAMANGVLVANAALRKDNARLEEEMASAETEMARMKEENGRLRQEVASLHALKTTVANDGQESAQEVTALKEEVDELKATIDRLREAGRVVLEENDNLSEQLRVLKVQGTGKEATTTAVTSAPASALTALPVRGSVTTSMPPSTIRSKTSAPTTSLSTSTMASSSTMTLDLASLAKDRTLLLDANDSFAQAALRSSVASFASSSSSSVSAVLTEGRVEPVDVSDISESDMSICEFDCSPSSWTTNSSLPSTAFLATPPPTNRQERFQVVSSSSSVSDWSVCFAIPMQPSKSFDYTSVPSLLDLQAPCFRPQLLTSSSDLGSIYLREAHRPLAGLRRASSCEALVPMSLPLWPRLLEGELTAEGYRHALEQRAVKRVRLG</sequence>
<dbReference type="OrthoDB" id="3042571at2759"/>
<dbReference type="AlphaFoldDB" id="A0A550CHN7"/>
<reference evidence="4 5" key="1">
    <citation type="journal article" date="2019" name="New Phytol.">
        <title>Comparative genomics reveals unique wood-decay strategies and fruiting body development in the Schizophyllaceae.</title>
        <authorList>
            <person name="Almasi E."/>
            <person name="Sahu N."/>
            <person name="Krizsan K."/>
            <person name="Balint B."/>
            <person name="Kovacs G.M."/>
            <person name="Kiss B."/>
            <person name="Cseklye J."/>
            <person name="Drula E."/>
            <person name="Henrissat B."/>
            <person name="Nagy I."/>
            <person name="Chovatia M."/>
            <person name="Adam C."/>
            <person name="LaButti K."/>
            <person name="Lipzen A."/>
            <person name="Riley R."/>
            <person name="Grigoriev I.V."/>
            <person name="Nagy L.G."/>
        </authorList>
    </citation>
    <scope>NUCLEOTIDE SEQUENCE [LARGE SCALE GENOMIC DNA]</scope>
    <source>
        <strain evidence="4 5">NL-1724</strain>
    </source>
</reference>
<dbReference type="STRING" id="97359.A0A550CHN7"/>
<evidence type="ECO:0000256" key="3">
    <source>
        <dbReference type="SAM" id="SignalP"/>
    </source>
</evidence>
<evidence type="ECO:0000313" key="5">
    <source>
        <dbReference type="Proteomes" id="UP000320762"/>
    </source>
</evidence>
<dbReference type="PANTHER" id="PTHR18898:SF2">
    <property type="entry name" value="NUCLEOPROTEIN TPR"/>
    <property type="match status" value="1"/>
</dbReference>
<organism evidence="4 5">
    <name type="scientific">Schizophyllum amplum</name>
    <dbReference type="NCBI Taxonomy" id="97359"/>
    <lineage>
        <taxon>Eukaryota</taxon>
        <taxon>Fungi</taxon>
        <taxon>Dikarya</taxon>
        <taxon>Basidiomycota</taxon>
        <taxon>Agaricomycotina</taxon>
        <taxon>Agaricomycetes</taxon>
        <taxon>Agaricomycetidae</taxon>
        <taxon>Agaricales</taxon>
        <taxon>Schizophyllaceae</taxon>
        <taxon>Schizophyllum</taxon>
    </lineage>
</organism>
<name>A0A550CHN7_9AGAR</name>
<dbReference type="GO" id="GO:0006406">
    <property type="term" value="P:mRNA export from nucleus"/>
    <property type="evidence" value="ECO:0007669"/>
    <property type="project" value="TreeGrafter"/>
</dbReference>
<dbReference type="GO" id="GO:0017056">
    <property type="term" value="F:structural constituent of nuclear pore"/>
    <property type="evidence" value="ECO:0007669"/>
    <property type="project" value="TreeGrafter"/>
</dbReference>
<feature type="compositionally biased region" description="Low complexity" evidence="2">
    <location>
        <begin position="468"/>
        <end position="478"/>
    </location>
</feature>
<evidence type="ECO:0000256" key="1">
    <source>
        <dbReference type="SAM" id="Coils"/>
    </source>
</evidence>
<keyword evidence="1" id="KW-0175">Coiled coil</keyword>
<dbReference type="Proteomes" id="UP000320762">
    <property type="component" value="Unassembled WGS sequence"/>
</dbReference>
<dbReference type="EMBL" id="VDMD01000007">
    <property type="protein sequence ID" value="TRM64309.1"/>
    <property type="molecule type" value="Genomic_DNA"/>
</dbReference>
<keyword evidence="3" id="KW-0732">Signal</keyword>
<feature type="chain" id="PRO_5021893253" evidence="3">
    <location>
        <begin position="26"/>
        <end position="698"/>
    </location>
</feature>
<dbReference type="GO" id="GO:0005643">
    <property type="term" value="C:nuclear pore"/>
    <property type="evidence" value="ECO:0007669"/>
    <property type="project" value="TreeGrafter"/>
</dbReference>
<dbReference type="PANTHER" id="PTHR18898">
    <property type="entry name" value="NUCLEOPROTEIN TPR-RELATED"/>
    <property type="match status" value="1"/>
</dbReference>
<feature type="compositionally biased region" description="Polar residues" evidence="2">
    <location>
        <begin position="454"/>
        <end position="467"/>
    </location>
</feature>
<feature type="coiled-coil region" evidence="1">
    <location>
        <begin position="330"/>
        <end position="420"/>
    </location>
</feature>
<evidence type="ECO:0000256" key="2">
    <source>
        <dbReference type="SAM" id="MobiDB-lite"/>
    </source>
</evidence>
<feature type="signal peptide" evidence="3">
    <location>
        <begin position="1"/>
        <end position="25"/>
    </location>
</feature>
<feature type="region of interest" description="Disordered" evidence="2">
    <location>
        <begin position="454"/>
        <end position="478"/>
    </location>
</feature>
<evidence type="ECO:0000313" key="4">
    <source>
        <dbReference type="EMBL" id="TRM64309.1"/>
    </source>
</evidence>
<keyword evidence="5" id="KW-1185">Reference proteome</keyword>
<protein>
    <submittedName>
        <fullName evidence="4">Uncharacterized protein</fullName>
    </submittedName>
</protein>
<gene>
    <name evidence="4" type="ORF">BD626DRAFT_491422</name>
</gene>
<feature type="coiled-coil region" evidence="1">
    <location>
        <begin position="232"/>
        <end position="259"/>
    </location>
</feature>
<comment type="caution">
    <text evidence="4">The sequence shown here is derived from an EMBL/GenBank/DDBJ whole genome shotgun (WGS) entry which is preliminary data.</text>
</comment>
<dbReference type="Gene3D" id="1.20.5.170">
    <property type="match status" value="1"/>
</dbReference>
<accession>A0A550CHN7</accession>